<reference evidence="2" key="1">
    <citation type="submission" date="2020-03" db="EMBL/GenBank/DDBJ databases">
        <title>The deep terrestrial virosphere.</title>
        <authorList>
            <person name="Holmfeldt K."/>
            <person name="Nilsson E."/>
            <person name="Simone D."/>
            <person name="Lopez-Fernandez M."/>
            <person name="Wu X."/>
            <person name="de Brujin I."/>
            <person name="Lundin D."/>
            <person name="Andersson A."/>
            <person name="Bertilsson S."/>
            <person name="Dopson M."/>
        </authorList>
    </citation>
    <scope>NUCLEOTIDE SEQUENCE</scope>
    <source>
        <strain evidence="2">MM415B02937</strain>
    </source>
</reference>
<organism evidence="2">
    <name type="scientific">viral metagenome</name>
    <dbReference type="NCBI Taxonomy" id="1070528"/>
    <lineage>
        <taxon>unclassified sequences</taxon>
        <taxon>metagenomes</taxon>
        <taxon>organismal metagenomes</taxon>
    </lineage>
</organism>
<gene>
    <name evidence="2" type="ORF">MM415B02937_0001</name>
</gene>
<name>A0A6M3KZJ2_9ZZZZ</name>
<evidence type="ECO:0000256" key="1">
    <source>
        <dbReference type="SAM" id="MobiDB-lite"/>
    </source>
</evidence>
<accession>A0A6M3KZJ2</accession>
<proteinExistence type="predicted"/>
<sequence length="97" mass="10097">MATVYASLTQHSSLDGTGDTINGSEVDENPNTIAQIIDGTTAVTLGSAGALTFTATYACPLILGTLRLWYDTTNTVLRVKHGSNPSSATDGYMLVEG</sequence>
<dbReference type="AlphaFoldDB" id="A0A6M3KZJ2"/>
<protein>
    <submittedName>
        <fullName evidence="2">Uncharacterized protein</fullName>
    </submittedName>
</protein>
<dbReference type="EMBL" id="MT142722">
    <property type="protein sequence ID" value="QJA87626.1"/>
    <property type="molecule type" value="Genomic_DNA"/>
</dbReference>
<feature type="region of interest" description="Disordered" evidence="1">
    <location>
        <begin position="1"/>
        <end position="27"/>
    </location>
</feature>
<evidence type="ECO:0000313" key="2">
    <source>
        <dbReference type="EMBL" id="QJA87626.1"/>
    </source>
</evidence>